<organism evidence="2 3">
    <name type="scientific">Cronartium quercuum f. sp. fusiforme G11</name>
    <dbReference type="NCBI Taxonomy" id="708437"/>
    <lineage>
        <taxon>Eukaryota</taxon>
        <taxon>Fungi</taxon>
        <taxon>Dikarya</taxon>
        <taxon>Basidiomycota</taxon>
        <taxon>Pucciniomycotina</taxon>
        <taxon>Pucciniomycetes</taxon>
        <taxon>Pucciniales</taxon>
        <taxon>Coleosporiaceae</taxon>
        <taxon>Cronartium</taxon>
    </lineage>
</organism>
<gene>
    <name evidence="2" type="ORF">CROQUDRAFT_654883</name>
</gene>
<evidence type="ECO:0000313" key="3">
    <source>
        <dbReference type="Proteomes" id="UP000886653"/>
    </source>
</evidence>
<keyword evidence="1" id="KW-0732">Signal</keyword>
<dbReference type="Proteomes" id="UP000886653">
    <property type="component" value="Unassembled WGS sequence"/>
</dbReference>
<accession>A0A9P6NJX3</accession>
<dbReference type="EMBL" id="MU167237">
    <property type="protein sequence ID" value="KAG0148395.1"/>
    <property type="molecule type" value="Genomic_DNA"/>
</dbReference>
<name>A0A9P6NJX3_9BASI</name>
<evidence type="ECO:0000256" key="1">
    <source>
        <dbReference type="SAM" id="SignalP"/>
    </source>
</evidence>
<protein>
    <submittedName>
        <fullName evidence="2">Uncharacterized protein</fullName>
    </submittedName>
</protein>
<reference evidence="2" key="1">
    <citation type="submission" date="2013-11" db="EMBL/GenBank/DDBJ databases">
        <title>Genome sequence of the fusiform rust pathogen reveals effectors for host alternation and coevolution with pine.</title>
        <authorList>
            <consortium name="DOE Joint Genome Institute"/>
            <person name="Smith K."/>
            <person name="Pendleton A."/>
            <person name="Kubisiak T."/>
            <person name="Anderson C."/>
            <person name="Salamov A."/>
            <person name="Aerts A."/>
            <person name="Riley R."/>
            <person name="Clum A."/>
            <person name="Lindquist E."/>
            <person name="Ence D."/>
            <person name="Campbell M."/>
            <person name="Kronenberg Z."/>
            <person name="Feau N."/>
            <person name="Dhillon B."/>
            <person name="Hamelin R."/>
            <person name="Burleigh J."/>
            <person name="Smith J."/>
            <person name="Yandell M."/>
            <person name="Nelson C."/>
            <person name="Grigoriev I."/>
            <person name="Davis J."/>
        </authorList>
    </citation>
    <scope>NUCLEOTIDE SEQUENCE</scope>
    <source>
        <strain evidence="2">G11</strain>
    </source>
</reference>
<feature type="signal peptide" evidence="1">
    <location>
        <begin position="1"/>
        <end position="23"/>
    </location>
</feature>
<evidence type="ECO:0000313" key="2">
    <source>
        <dbReference type="EMBL" id="KAG0148395.1"/>
    </source>
</evidence>
<sequence length="158" mass="17423">MYLPFRSISFISLTLATCWLVRATAVYQRKSLEAGHTRIIGDEIITCNQTPAKVNRNTIINFIQSFCAEVIGQEFRSSSNDSIKETYPITTTSLETPTTATYVELGLRTVNGCDFVVDDSCGRFLTRPTDECNIGEEEKQGGVVTDGCSFWTASPIAS</sequence>
<keyword evidence="3" id="KW-1185">Reference proteome</keyword>
<dbReference type="OrthoDB" id="2498321at2759"/>
<comment type="caution">
    <text evidence="2">The sequence shown here is derived from an EMBL/GenBank/DDBJ whole genome shotgun (WGS) entry which is preliminary data.</text>
</comment>
<proteinExistence type="predicted"/>
<dbReference type="AlphaFoldDB" id="A0A9P6NJX3"/>
<feature type="chain" id="PRO_5040467228" evidence="1">
    <location>
        <begin position="24"/>
        <end position="158"/>
    </location>
</feature>